<dbReference type="GO" id="GO:0008514">
    <property type="term" value="F:organic anion transmembrane transporter activity"/>
    <property type="evidence" value="ECO:0007669"/>
    <property type="project" value="UniProtKB-ARBA"/>
</dbReference>
<dbReference type="Pfam" id="PF00939">
    <property type="entry name" value="Na_sulph_symp"/>
    <property type="match status" value="1"/>
</dbReference>
<dbReference type="InterPro" id="IPR001898">
    <property type="entry name" value="SLC13A/DASS"/>
</dbReference>
<accession>A0A5C7F4B8</accession>
<evidence type="ECO:0000256" key="5">
    <source>
        <dbReference type="ARBA" id="ARBA00022847"/>
    </source>
</evidence>
<keyword evidence="4 9" id="KW-0812">Transmembrane</keyword>
<feature type="transmembrane region" description="Helical" evidence="9">
    <location>
        <begin position="146"/>
        <end position="168"/>
    </location>
</feature>
<dbReference type="Proteomes" id="UP000321816">
    <property type="component" value="Chromosome"/>
</dbReference>
<feature type="transmembrane region" description="Helical" evidence="9">
    <location>
        <begin position="294"/>
        <end position="316"/>
    </location>
</feature>
<keyword evidence="5" id="KW-0769">Symport</keyword>
<dbReference type="GO" id="GO:1905039">
    <property type="term" value="P:carboxylic acid transmembrane transport"/>
    <property type="evidence" value="ECO:0007669"/>
    <property type="project" value="UniProtKB-ARBA"/>
</dbReference>
<dbReference type="GO" id="GO:0015293">
    <property type="term" value="F:symporter activity"/>
    <property type="evidence" value="ECO:0007669"/>
    <property type="project" value="UniProtKB-KW"/>
</dbReference>
<feature type="transmembrane region" description="Helical" evidence="9">
    <location>
        <begin position="17"/>
        <end position="37"/>
    </location>
</feature>
<dbReference type="PANTHER" id="PTHR10283">
    <property type="entry name" value="SOLUTE CARRIER FAMILY 13 MEMBER"/>
    <property type="match status" value="1"/>
</dbReference>
<dbReference type="KEGG" id="ahal:FTX54_015095"/>
<feature type="transmembrane region" description="Helical" evidence="9">
    <location>
        <begin position="224"/>
        <end position="245"/>
    </location>
</feature>
<feature type="transmembrane region" description="Helical" evidence="9">
    <location>
        <begin position="359"/>
        <end position="377"/>
    </location>
</feature>
<dbReference type="RefSeq" id="WP_147803635.1">
    <property type="nucleotide sequence ID" value="NZ_CP144914.1"/>
</dbReference>
<feature type="transmembrane region" description="Helical" evidence="9">
    <location>
        <begin position="117"/>
        <end position="140"/>
    </location>
</feature>
<evidence type="ECO:0000256" key="2">
    <source>
        <dbReference type="ARBA" id="ARBA00006772"/>
    </source>
</evidence>
<dbReference type="OrthoDB" id="2339361at2"/>
<protein>
    <recommendedName>
        <fullName evidence="3">Sodium-dependent dicarboxylate transporter SdcS</fullName>
    </recommendedName>
    <alternativeName>
        <fullName evidence="8">Na(+)/dicarboxylate symporter</fullName>
    </alternativeName>
</protein>
<feature type="transmembrane region" description="Helical" evidence="9">
    <location>
        <begin position="266"/>
        <end position="288"/>
    </location>
</feature>
<evidence type="ECO:0000256" key="9">
    <source>
        <dbReference type="SAM" id="Phobius"/>
    </source>
</evidence>
<comment type="subcellular location">
    <subcellularLocation>
        <location evidence="1">Membrane</location>
        <topology evidence="1">Multi-pass membrane protein</topology>
    </subcellularLocation>
</comment>
<keyword evidence="11" id="KW-1185">Reference proteome</keyword>
<feature type="transmembrane region" description="Helical" evidence="9">
    <location>
        <begin position="86"/>
        <end position="105"/>
    </location>
</feature>
<feature type="transmembrane region" description="Helical" evidence="9">
    <location>
        <begin position="384"/>
        <end position="404"/>
    </location>
</feature>
<evidence type="ECO:0000313" key="10">
    <source>
        <dbReference type="EMBL" id="WWD79702.1"/>
    </source>
</evidence>
<sequence>MSSDDLWTEKKQTDKNTYIFIAASLFFLFLLFFFHYLHIPWQANAALSILFYSLILWALEPVPFGMTSLITLLLLLLLQAASMDTVFSGFASPAVFLIIAGIMIAKGVNETRLLDRITYFLLSKSGGSPGLLFVIIFLLIQVQALFIPAASVRITLILPIVLMVISYVNTSRQSNFNRLMLVGTAYAGNISGMGVLTAGVANILTVEMLAVYHGSTLNYFQWLVYAFPLWTGASVFVILFLLWFYPPEKMDLSGLQKDMKKKRLEMGKLDAAEVKCICILLLAVALWMTEPFHGLHPVFPALAAAVLMGLPGSGFTSWQRLVQIDFDLIILIGATLSLGFALIESGAVEIVTEIVTTDWVVQLASSTWVMVLMVIVLTQFYHLIVTNINTAVVTMVPFLISFSHQLGHDPIMIVFISSVSTLFGFVLVVQTIPNVLVYNTGLIRAREFIAPGIGASIITMVLTGLVAFTYWRGVQFWP</sequence>
<evidence type="ECO:0000256" key="4">
    <source>
        <dbReference type="ARBA" id="ARBA00022692"/>
    </source>
</evidence>
<feature type="transmembrane region" description="Helical" evidence="9">
    <location>
        <begin position="180"/>
        <end position="204"/>
    </location>
</feature>
<evidence type="ECO:0000256" key="7">
    <source>
        <dbReference type="ARBA" id="ARBA00023136"/>
    </source>
</evidence>
<evidence type="ECO:0000256" key="3">
    <source>
        <dbReference type="ARBA" id="ARBA00020150"/>
    </source>
</evidence>
<keyword evidence="7 9" id="KW-0472">Membrane</keyword>
<dbReference type="EMBL" id="CP144914">
    <property type="protein sequence ID" value="WWD79702.1"/>
    <property type="molecule type" value="Genomic_DNA"/>
</dbReference>
<keyword evidence="5" id="KW-0813">Transport</keyword>
<dbReference type="AlphaFoldDB" id="A0A5C7F4B8"/>
<feature type="transmembrane region" description="Helical" evidence="9">
    <location>
        <begin position="410"/>
        <end position="436"/>
    </location>
</feature>
<feature type="transmembrane region" description="Helical" evidence="9">
    <location>
        <begin position="49"/>
        <end position="80"/>
    </location>
</feature>
<proteinExistence type="inferred from homology"/>
<dbReference type="PANTHER" id="PTHR10283:SF82">
    <property type="entry name" value="SOLUTE CARRIER FAMILY 13 MEMBER 2"/>
    <property type="match status" value="1"/>
</dbReference>
<evidence type="ECO:0000256" key="6">
    <source>
        <dbReference type="ARBA" id="ARBA00022989"/>
    </source>
</evidence>
<gene>
    <name evidence="10" type="ORF">FTX54_015095</name>
</gene>
<name>A0A5C7F4B8_9BACI</name>
<feature type="transmembrane region" description="Helical" evidence="9">
    <location>
        <begin position="328"/>
        <end position="347"/>
    </location>
</feature>
<organism evidence="10 11">
    <name type="scientific">Alkalicoccus halolimnae</name>
    <dbReference type="NCBI Taxonomy" id="1667239"/>
    <lineage>
        <taxon>Bacteria</taxon>
        <taxon>Bacillati</taxon>
        <taxon>Bacillota</taxon>
        <taxon>Bacilli</taxon>
        <taxon>Bacillales</taxon>
        <taxon>Bacillaceae</taxon>
        <taxon>Alkalicoccus</taxon>
    </lineage>
</organism>
<keyword evidence="6 9" id="KW-1133">Transmembrane helix</keyword>
<evidence type="ECO:0000256" key="1">
    <source>
        <dbReference type="ARBA" id="ARBA00004141"/>
    </source>
</evidence>
<dbReference type="GO" id="GO:0005886">
    <property type="term" value="C:plasma membrane"/>
    <property type="evidence" value="ECO:0007669"/>
    <property type="project" value="TreeGrafter"/>
</dbReference>
<comment type="similarity">
    <text evidence="2">Belongs to the SLC13A/DASS transporter (TC 2.A.47) family. NADC subfamily.</text>
</comment>
<evidence type="ECO:0000256" key="8">
    <source>
        <dbReference type="ARBA" id="ARBA00031174"/>
    </source>
</evidence>
<reference evidence="10 11" key="1">
    <citation type="submission" date="2024-01" db="EMBL/GenBank/DDBJ databases">
        <title>Complete Genome Sequence of Alkalicoccus halolimnae BZ-SZ-XJ29T, a Moderately Halophilic Bacterium Isolated from a Salt Lake.</title>
        <authorList>
            <person name="Zhao B."/>
        </authorList>
    </citation>
    <scope>NUCLEOTIDE SEQUENCE [LARGE SCALE GENOMIC DNA]</scope>
    <source>
        <strain evidence="10 11">BZ-SZ-XJ29</strain>
    </source>
</reference>
<evidence type="ECO:0000313" key="11">
    <source>
        <dbReference type="Proteomes" id="UP000321816"/>
    </source>
</evidence>
<feature type="transmembrane region" description="Helical" evidence="9">
    <location>
        <begin position="448"/>
        <end position="471"/>
    </location>
</feature>